<keyword evidence="4" id="KW-1185">Reference proteome</keyword>
<reference evidence="3" key="2">
    <citation type="submission" date="2020-10" db="EMBL/GenBank/DDBJ databases">
        <authorList>
            <person name="Scholz U."/>
            <person name="Mascher M."/>
            <person name="Fiebig A."/>
        </authorList>
    </citation>
    <scope>NUCLEOTIDE SEQUENCE [LARGE SCALE GENOMIC DNA]</scope>
    <source>
        <strain evidence="3">cv. Morex</strain>
    </source>
</reference>
<sequence length="165" mass="19058">MRDNMKKRQWQGDSKCSFCDEPESAQHLFFGCSVAKVVWRIVGAVFGTNYIPKSIWQVYSWLYAFLPGLCDIYNVGLAAVCWSIWLARNRATFEKKWINTPFEIVFTTSAFIEYWAGLQKPVVAEMVKKGAKLLKENTSQMLLLCGPPRPESTEQDDEEEGWVEW</sequence>
<dbReference type="AlphaFoldDB" id="A0A8I6YJL7"/>
<name>A0A8I6YJL7_HORVV</name>
<evidence type="ECO:0000256" key="1">
    <source>
        <dbReference type="SAM" id="Phobius"/>
    </source>
</evidence>
<evidence type="ECO:0000259" key="2">
    <source>
        <dbReference type="Pfam" id="PF13966"/>
    </source>
</evidence>
<organism evidence="3 4">
    <name type="scientific">Hordeum vulgare subsp. vulgare</name>
    <name type="common">Domesticated barley</name>
    <dbReference type="NCBI Taxonomy" id="112509"/>
    <lineage>
        <taxon>Eukaryota</taxon>
        <taxon>Viridiplantae</taxon>
        <taxon>Streptophyta</taxon>
        <taxon>Embryophyta</taxon>
        <taxon>Tracheophyta</taxon>
        <taxon>Spermatophyta</taxon>
        <taxon>Magnoliopsida</taxon>
        <taxon>Liliopsida</taxon>
        <taxon>Poales</taxon>
        <taxon>Poaceae</taxon>
        <taxon>BOP clade</taxon>
        <taxon>Pooideae</taxon>
        <taxon>Triticodae</taxon>
        <taxon>Triticeae</taxon>
        <taxon>Hordeinae</taxon>
        <taxon>Hordeum</taxon>
    </lineage>
</organism>
<keyword evidence="1" id="KW-0472">Membrane</keyword>
<dbReference type="Proteomes" id="UP000011116">
    <property type="component" value="Chromosome 4H"/>
</dbReference>
<dbReference type="Gramene" id="HORVU.MOREX.r2.4HG0336010.1">
    <property type="protein sequence ID" value="HORVU.MOREX.r2.4HG0336010.1.CDS.1"/>
    <property type="gene ID" value="HORVU.MOREX.r2.4HG0336010"/>
</dbReference>
<dbReference type="Gramene" id="HORVU.MOREX.r3.4HG0403670.1">
    <property type="protein sequence ID" value="HORVU.MOREX.r3.4HG0403670.1.CDS1"/>
    <property type="gene ID" value="HORVU.MOREX.r3.4HG0403670"/>
</dbReference>
<proteinExistence type="predicted"/>
<evidence type="ECO:0000313" key="4">
    <source>
        <dbReference type="Proteomes" id="UP000011116"/>
    </source>
</evidence>
<protein>
    <recommendedName>
        <fullName evidence="2">Reverse transcriptase zinc-binding domain-containing protein</fullName>
    </recommendedName>
</protein>
<reference evidence="3" key="3">
    <citation type="submission" date="2022-01" db="UniProtKB">
        <authorList>
            <consortium name="EnsemblPlants"/>
        </authorList>
    </citation>
    <scope>IDENTIFICATION</scope>
    <source>
        <strain evidence="3">subsp. vulgare</strain>
    </source>
</reference>
<reference evidence="4" key="1">
    <citation type="journal article" date="2012" name="Nature">
        <title>A physical, genetic and functional sequence assembly of the barley genome.</title>
        <authorList>
            <consortium name="The International Barley Genome Sequencing Consortium"/>
            <person name="Mayer K.F."/>
            <person name="Waugh R."/>
            <person name="Brown J.W."/>
            <person name="Schulman A."/>
            <person name="Langridge P."/>
            <person name="Platzer M."/>
            <person name="Fincher G.B."/>
            <person name="Muehlbauer G.J."/>
            <person name="Sato K."/>
            <person name="Close T.J."/>
            <person name="Wise R.P."/>
            <person name="Stein N."/>
        </authorList>
    </citation>
    <scope>NUCLEOTIDE SEQUENCE [LARGE SCALE GENOMIC DNA]</scope>
    <source>
        <strain evidence="4">cv. Morex</strain>
    </source>
</reference>
<dbReference type="EnsemblPlants" id="HORVU.MOREX.r3.4HG0403670.1">
    <property type="protein sequence ID" value="HORVU.MOREX.r3.4HG0403670.1.CDS1"/>
    <property type="gene ID" value="HORVU.MOREX.r3.4HG0403670"/>
</dbReference>
<feature type="transmembrane region" description="Helical" evidence="1">
    <location>
        <begin position="28"/>
        <end position="51"/>
    </location>
</feature>
<dbReference type="Pfam" id="PF13966">
    <property type="entry name" value="zf-RVT"/>
    <property type="match status" value="1"/>
</dbReference>
<feature type="transmembrane region" description="Helical" evidence="1">
    <location>
        <begin position="63"/>
        <end position="87"/>
    </location>
</feature>
<keyword evidence="1" id="KW-0812">Transmembrane</keyword>
<keyword evidence="1" id="KW-1133">Transmembrane helix</keyword>
<feature type="domain" description="Reverse transcriptase zinc-binding" evidence="2">
    <location>
        <begin position="2"/>
        <end position="39"/>
    </location>
</feature>
<dbReference type="InterPro" id="IPR026960">
    <property type="entry name" value="RVT-Znf"/>
</dbReference>
<accession>A0A8I6YJL7</accession>
<evidence type="ECO:0000313" key="3">
    <source>
        <dbReference type="EnsemblPlants" id="HORVU.MOREX.r3.4HG0403670.1.CDS1"/>
    </source>
</evidence>